<protein>
    <recommendedName>
        <fullName evidence="9">Sugar transporter SWEET</fullName>
    </recommendedName>
</protein>
<dbReference type="OrthoDB" id="409725at2759"/>
<name>A0A0N4U673_DRAME</name>
<dbReference type="Gene3D" id="1.20.1280.290">
    <property type="match status" value="2"/>
</dbReference>
<dbReference type="STRING" id="318479.A0A0N4U673"/>
<evidence type="ECO:0000256" key="6">
    <source>
        <dbReference type="ARBA" id="ARBA00022737"/>
    </source>
</evidence>
<proteinExistence type="inferred from homology"/>
<reference evidence="10 12" key="2">
    <citation type="submission" date="2018-11" db="EMBL/GenBank/DDBJ databases">
        <authorList>
            <consortium name="Pathogen Informatics"/>
        </authorList>
    </citation>
    <scope>NUCLEOTIDE SEQUENCE [LARGE SCALE GENOMIC DNA]</scope>
</reference>
<keyword evidence="8 9" id="KW-0472">Membrane</keyword>
<feature type="transmembrane region" description="Helical" evidence="9">
    <location>
        <begin position="89"/>
        <end position="109"/>
    </location>
</feature>
<keyword evidence="6" id="KW-0677">Repeat</keyword>
<gene>
    <name evidence="10" type="ORF">DME_LOCUS6761</name>
</gene>
<feature type="transmembrane region" description="Helical" evidence="9">
    <location>
        <begin position="64"/>
        <end position="83"/>
    </location>
</feature>
<dbReference type="Proteomes" id="UP000274756">
    <property type="component" value="Unassembled WGS sequence"/>
</dbReference>
<accession>A0A0N4U673</accession>
<comment type="similarity">
    <text evidence="2 9">Belongs to the SWEET sugar transporter family.</text>
</comment>
<dbReference type="PANTHER" id="PTHR10791:SF233">
    <property type="entry name" value="SUGAR TRANSPORTER SWEET"/>
    <property type="match status" value="1"/>
</dbReference>
<evidence type="ECO:0000256" key="1">
    <source>
        <dbReference type="ARBA" id="ARBA00004127"/>
    </source>
</evidence>
<dbReference type="InterPro" id="IPR047664">
    <property type="entry name" value="SWEET"/>
</dbReference>
<feature type="transmembrane region" description="Helical" evidence="9">
    <location>
        <begin position="203"/>
        <end position="225"/>
    </location>
</feature>
<organism evidence="11 13">
    <name type="scientific">Dracunculus medinensis</name>
    <name type="common">Guinea worm</name>
    <dbReference type="NCBI Taxonomy" id="318479"/>
    <lineage>
        <taxon>Eukaryota</taxon>
        <taxon>Metazoa</taxon>
        <taxon>Ecdysozoa</taxon>
        <taxon>Nematoda</taxon>
        <taxon>Chromadorea</taxon>
        <taxon>Rhabditida</taxon>
        <taxon>Spirurina</taxon>
        <taxon>Dracunculoidea</taxon>
        <taxon>Dracunculidae</taxon>
        <taxon>Dracunculus</taxon>
    </lineage>
</organism>
<keyword evidence="5 9" id="KW-0812">Transmembrane</keyword>
<dbReference type="GO" id="GO:0012505">
    <property type="term" value="C:endomembrane system"/>
    <property type="evidence" value="ECO:0007669"/>
    <property type="project" value="UniProtKB-SubCell"/>
</dbReference>
<evidence type="ECO:0000256" key="2">
    <source>
        <dbReference type="ARBA" id="ARBA00007809"/>
    </source>
</evidence>
<feature type="transmembrane region" description="Helical" evidence="9">
    <location>
        <begin position="176"/>
        <end position="197"/>
    </location>
</feature>
<dbReference type="AlphaFoldDB" id="A0A0N4U673"/>
<dbReference type="InterPro" id="IPR004316">
    <property type="entry name" value="SWEET_rpt"/>
</dbReference>
<evidence type="ECO:0000313" key="10">
    <source>
        <dbReference type="EMBL" id="VDN56788.1"/>
    </source>
</evidence>
<evidence type="ECO:0000313" key="13">
    <source>
        <dbReference type="WBParaSite" id="DME_0000240101-mRNA-1"/>
    </source>
</evidence>
<dbReference type="WBParaSite" id="DME_0000240101-mRNA-1">
    <property type="protein sequence ID" value="DME_0000240101-mRNA-1"/>
    <property type="gene ID" value="DME_0000240101"/>
</dbReference>
<dbReference type="EMBL" id="UYYG01001157">
    <property type="protein sequence ID" value="VDN56788.1"/>
    <property type="molecule type" value="Genomic_DNA"/>
</dbReference>
<evidence type="ECO:0000256" key="4">
    <source>
        <dbReference type="ARBA" id="ARBA00022597"/>
    </source>
</evidence>
<dbReference type="GO" id="GO:0051119">
    <property type="term" value="F:sugar transmembrane transporter activity"/>
    <property type="evidence" value="ECO:0007669"/>
    <property type="project" value="InterPro"/>
</dbReference>
<keyword evidence="4 9" id="KW-0762">Sugar transport</keyword>
<comment type="function">
    <text evidence="9">Mediates sugar transport across membranes.</text>
</comment>
<feature type="transmembrane region" description="Helical" evidence="9">
    <location>
        <begin position="149"/>
        <end position="169"/>
    </location>
</feature>
<dbReference type="Proteomes" id="UP000038040">
    <property type="component" value="Unplaced"/>
</dbReference>
<dbReference type="PANTHER" id="PTHR10791">
    <property type="entry name" value="RAG1-ACTIVATING PROTEIN 1"/>
    <property type="match status" value="1"/>
</dbReference>
<evidence type="ECO:0000313" key="12">
    <source>
        <dbReference type="Proteomes" id="UP000274756"/>
    </source>
</evidence>
<keyword evidence="12" id="KW-1185">Reference proteome</keyword>
<keyword evidence="7 9" id="KW-1133">Transmembrane helix</keyword>
<evidence type="ECO:0000256" key="7">
    <source>
        <dbReference type="ARBA" id="ARBA00022989"/>
    </source>
</evidence>
<evidence type="ECO:0000256" key="9">
    <source>
        <dbReference type="RuleBase" id="RU910715"/>
    </source>
</evidence>
<keyword evidence="3 9" id="KW-0813">Transport</keyword>
<evidence type="ECO:0000313" key="11">
    <source>
        <dbReference type="Proteomes" id="UP000038040"/>
    </source>
</evidence>
<dbReference type="GO" id="GO:0005886">
    <property type="term" value="C:plasma membrane"/>
    <property type="evidence" value="ECO:0007669"/>
    <property type="project" value="UniProtKB-SubCell"/>
</dbReference>
<evidence type="ECO:0000256" key="8">
    <source>
        <dbReference type="ARBA" id="ARBA00023136"/>
    </source>
</evidence>
<dbReference type="Pfam" id="PF03083">
    <property type="entry name" value="MtN3_slv"/>
    <property type="match status" value="2"/>
</dbReference>
<feature type="transmembrane region" description="Helical" evidence="9">
    <location>
        <begin position="116"/>
        <end position="134"/>
    </location>
</feature>
<evidence type="ECO:0000256" key="5">
    <source>
        <dbReference type="ARBA" id="ARBA00022692"/>
    </source>
</evidence>
<reference evidence="13" key="1">
    <citation type="submission" date="2017-02" db="UniProtKB">
        <authorList>
            <consortium name="WormBaseParasite"/>
        </authorList>
    </citation>
    <scope>IDENTIFICATION</scope>
</reference>
<feature type="transmembrane region" description="Helical" evidence="9">
    <location>
        <begin position="25"/>
        <end position="43"/>
    </location>
</feature>
<sequence length="240" mass="27759">MPVNVDEITAAELLQLFFDFYTDNLIWSLFLTSTAVHAVVLIASPLQAVFKWYRRRSSDSDTPLPYICAAIGSGLWLRYSIFIEDTKLILLQTYAVIMQIFFLLTLLFYRSKKQQLVKALLYILLLQMALYLYIEKLTVDDGRVMTGRFASAAQIAGSFVCPFMIYRAVKTKVIDFIPSALVIFTCIMELHAIVYSFAIDDFYMLIANTTFCIMDGSLLCMFFIYPTERKNYRKIQEYLL</sequence>
<comment type="subcellular location">
    <subcellularLocation>
        <location evidence="9">Cell membrane</location>
        <topology evidence="9">Multi-pass membrane protein</topology>
    </subcellularLocation>
    <subcellularLocation>
        <location evidence="1">Endomembrane system</location>
        <topology evidence="1">Multi-pass membrane protein</topology>
    </subcellularLocation>
</comment>
<evidence type="ECO:0000256" key="3">
    <source>
        <dbReference type="ARBA" id="ARBA00022448"/>
    </source>
</evidence>